<dbReference type="GO" id="GO:0009401">
    <property type="term" value="P:phosphoenolpyruvate-dependent sugar phosphotransferase system"/>
    <property type="evidence" value="ECO:0007669"/>
    <property type="project" value="InterPro"/>
</dbReference>
<evidence type="ECO:0000313" key="7">
    <source>
        <dbReference type="EMBL" id="TBW72677.1"/>
    </source>
</evidence>
<dbReference type="SUPFAM" id="SSF52794">
    <property type="entry name" value="PTS system IIB component-like"/>
    <property type="match status" value="1"/>
</dbReference>
<gene>
    <name evidence="7" type="ORF">EQ812_06815</name>
</gene>
<accession>A0A4Q9WEB7</accession>
<keyword evidence="3" id="KW-0677">Repeat</keyword>
<evidence type="ECO:0000313" key="8">
    <source>
        <dbReference type="Proteomes" id="UP000293637"/>
    </source>
</evidence>
<protein>
    <submittedName>
        <fullName evidence="7">BglG family transcription antiterminator</fullName>
    </submittedName>
</protein>
<dbReference type="InterPro" id="IPR016152">
    <property type="entry name" value="PTrfase/Anion_transptr"/>
</dbReference>
<dbReference type="Pfam" id="PF02302">
    <property type="entry name" value="PTS_IIB"/>
    <property type="match status" value="1"/>
</dbReference>
<dbReference type="SUPFAM" id="SSF46785">
    <property type="entry name" value="Winged helix' DNA-binding domain"/>
    <property type="match status" value="2"/>
</dbReference>
<feature type="domain" description="PRD" evidence="6">
    <location>
        <begin position="286"/>
        <end position="393"/>
    </location>
</feature>
<dbReference type="SUPFAM" id="SSF55804">
    <property type="entry name" value="Phoshotransferase/anion transport protein"/>
    <property type="match status" value="1"/>
</dbReference>
<dbReference type="PROSITE" id="PS51099">
    <property type="entry name" value="PTS_EIIB_TYPE_2"/>
    <property type="match status" value="1"/>
</dbReference>
<dbReference type="PANTHER" id="PTHR30185:SF12">
    <property type="entry name" value="TRANSCRIPTIONAL REGULATOR MANR"/>
    <property type="match status" value="1"/>
</dbReference>
<dbReference type="PANTHER" id="PTHR30185">
    <property type="entry name" value="CRYPTIC BETA-GLUCOSIDE BGL OPERON ANTITERMINATOR"/>
    <property type="match status" value="1"/>
</dbReference>
<dbReference type="GO" id="GO:0008982">
    <property type="term" value="F:protein-N(PI)-phosphohistidine-sugar phosphotransferase activity"/>
    <property type="evidence" value="ECO:0007669"/>
    <property type="project" value="InterPro"/>
</dbReference>
<reference evidence="7 8" key="1">
    <citation type="journal article" date="2019" name="Sci. Transl. Med.">
        <title>Quorum sensing between bacterial species on the skin protects against epidermal injury in atopic dermatitis.</title>
        <authorList>
            <person name="Williams M.R."/>
        </authorList>
    </citation>
    <scope>NUCLEOTIDE SEQUENCE [LARGE SCALE GENOMIC DNA]</scope>
    <source>
        <strain evidence="7 8">E7</strain>
    </source>
</reference>
<evidence type="ECO:0000259" key="5">
    <source>
        <dbReference type="PROSITE" id="PS51099"/>
    </source>
</evidence>
<evidence type="ECO:0000256" key="2">
    <source>
        <dbReference type="ARBA" id="ARBA00022679"/>
    </source>
</evidence>
<dbReference type="Gene3D" id="3.40.50.2300">
    <property type="match status" value="1"/>
</dbReference>
<name>A0A4Q9WEB7_STALU</name>
<dbReference type="InterPro" id="IPR013011">
    <property type="entry name" value="PTS_EIIB_2"/>
</dbReference>
<evidence type="ECO:0000256" key="3">
    <source>
        <dbReference type="ARBA" id="ARBA00022737"/>
    </source>
</evidence>
<dbReference type="RefSeq" id="WP_002492561.1">
    <property type="nucleotide sequence ID" value="NZ_AP021848.1"/>
</dbReference>
<sequence>MLNNRQSKIFDLLVKSEQYTTIADLATMFDVSQRTIQYDLEHIENLQRERQFTLQRHKSYGVRIHNLQETLSKNDELIYTDVHLSKDERVLNIILKLFETSQPLTSSDLAQAMAVSRRTIVNDLKAIQHWLTQYQLELAYIKNKGFMITGDEEAYRSAYANRIQVYFKTMSPFITLDIFTDEELTKVRNTVIHTLTQMDYHLVQSAIDGLIYHVLIAIHRLKGKFSFDVPSEQAETLKQTYQFQIASQLKDNLEGQFNIKFPDSEAIFITLHLLGSKVSTNAEMRGTQEGLETVLRRFIYQVSAEIGIDMHKDDKLFDNLLLHMKPALHRLKYRMSQQNPLQEEIYQQYHQLVGIIESQITLLEQTYDITFTVDELAFIVIHFASSIERIAQHQDQIKVVLLCGSGIGTSQLLKNKLRNVYPEFDILDAYSIYQIDESQLLARGIDYIISTVPCEATQIPVIIVDPFLSLAAREKLNHIVNTHREQKVRRLDQEGYTLRQLLPIHRIQKCQQHMQRNEAIAHATTALIQDGIVAQDYVEEMIAQLEKFGPYMVISPHIALVHAGTAHVLQDAGFSMCYFEHGVRFGHQHYDPVHIVIVLATKNPTFHLTALGQLSALITNDKDRQHILEGQLEVVHRFIDDLD</sequence>
<dbReference type="InterPro" id="IPR002178">
    <property type="entry name" value="PTS_EIIA_type-2_dom"/>
</dbReference>
<feature type="domain" description="PRD" evidence="6">
    <location>
        <begin position="178"/>
        <end position="283"/>
    </location>
</feature>
<evidence type="ECO:0000259" key="4">
    <source>
        <dbReference type="PROSITE" id="PS51094"/>
    </source>
</evidence>
<dbReference type="AlphaFoldDB" id="A0A4Q9WEB7"/>
<feature type="domain" description="PTS EIIA type-2" evidence="4">
    <location>
        <begin position="500"/>
        <end position="642"/>
    </location>
</feature>
<evidence type="ECO:0000256" key="1">
    <source>
        <dbReference type="ARBA" id="ARBA00011798"/>
    </source>
</evidence>
<dbReference type="GO" id="GO:0006355">
    <property type="term" value="P:regulation of DNA-templated transcription"/>
    <property type="evidence" value="ECO:0007669"/>
    <property type="project" value="InterPro"/>
</dbReference>
<dbReference type="InterPro" id="IPR011608">
    <property type="entry name" value="PRD"/>
</dbReference>
<comment type="subunit">
    <text evidence="1">Homodimer or homotrimer. Seems to be a monomer when not phosphorylated.</text>
</comment>
<dbReference type="Pfam" id="PF00359">
    <property type="entry name" value="PTS_EIIA_2"/>
    <property type="match status" value="1"/>
</dbReference>
<organism evidence="7 8">
    <name type="scientific">Staphylococcus lugdunensis</name>
    <dbReference type="NCBI Taxonomy" id="28035"/>
    <lineage>
        <taxon>Bacteria</taxon>
        <taxon>Bacillati</taxon>
        <taxon>Bacillota</taxon>
        <taxon>Bacilli</taxon>
        <taxon>Bacillales</taxon>
        <taxon>Staphylococcaceae</taxon>
        <taxon>Staphylococcus</taxon>
    </lineage>
</organism>
<dbReference type="GeneID" id="58091010"/>
<comment type="caution">
    <text evidence="7">The sequence shown here is derived from an EMBL/GenBank/DDBJ whole genome shotgun (WGS) entry which is preliminary data.</text>
</comment>
<dbReference type="SUPFAM" id="SSF63520">
    <property type="entry name" value="PTS-regulatory domain, PRD"/>
    <property type="match status" value="2"/>
</dbReference>
<dbReference type="CDD" id="cd05568">
    <property type="entry name" value="PTS_IIB_bgl_like"/>
    <property type="match status" value="1"/>
</dbReference>
<dbReference type="Pfam" id="PF00874">
    <property type="entry name" value="PRD"/>
    <property type="match status" value="2"/>
</dbReference>
<dbReference type="InterPro" id="IPR036634">
    <property type="entry name" value="PRD_sf"/>
</dbReference>
<dbReference type="Proteomes" id="UP000293637">
    <property type="component" value="Unassembled WGS sequence"/>
</dbReference>
<keyword evidence="2" id="KW-0808">Transferase</keyword>
<dbReference type="PROSITE" id="PS51094">
    <property type="entry name" value="PTS_EIIA_TYPE_2"/>
    <property type="match status" value="1"/>
</dbReference>
<feature type="domain" description="PTS EIIB type-2" evidence="5">
    <location>
        <begin position="397"/>
        <end position="488"/>
    </location>
</feature>
<dbReference type="InterPro" id="IPR050661">
    <property type="entry name" value="BglG_antiterminators"/>
</dbReference>
<evidence type="ECO:0000259" key="6">
    <source>
        <dbReference type="PROSITE" id="PS51372"/>
    </source>
</evidence>
<proteinExistence type="predicted"/>
<dbReference type="InterPro" id="IPR003501">
    <property type="entry name" value="PTS_EIIB_2/3"/>
</dbReference>
<dbReference type="EMBL" id="SCHB01000003">
    <property type="protein sequence ID" value="TBW72677.1"/>
    <property type="molecule type" value="Genomic_DNA"/>
</dbReference>
<dbReference type="PROSITE" id="PS51372">
    <property type="entry name" value="PRD_2"/>
    <property type="match status" value="2"/>
</dbReference>
<dbReference type="InterPro" id="IPR036388">
    <property type="entry name" value="WH-like_DNA-bd_sf"/>
</dbReference>
<dbReference type="Gene3D" id="3.40.930.10">
    <property type="entry name" value="Mannitol-specific EII, Chain A"/>
    <property type="match status" value="1"/>
</dbReference>
<dbReference type="Pfam" id="PF08279">
    <property type="entry name" value="HTH_11"/>
    <property type="match status" value="1"/>
</dbReference>
<dbReference type="Gene3D" id="1.10.10.10">
    <property type="entry name" value="Winged helix-like DNA-binding domain superfamily/Winged helix DNA-binding domain"/>
    <property type="match status" value="2"/>
</dbReference>
<dbReference type="InterPro" id="IPR036390">
    <property type="entry name" value="WH_DNA-bd_sf"/>
</dbReference>
<dbReference type="Gene3D" id="1.10.1790.10">
    <property type="entry name" value="PRD domain"/>
    <property type="match status" value="2"/>
</dbReference>
<dbReference type="InterPro" id="IPR036095">
    <property type="entry name" value="PTS_EIIB-like_sf"/>
</dbReference>
<dbReference type="InterPro" id="IPR013196">
    <property type="entry name" value="HTH_11"/>
</dbReference>